<name>A0AAP0PSG2_9MAGN</name>
<accession>A0AAP0PSG2</accession>
<proteinExistence type="predicted"/>
<dbReference type="EMBL" id="JBBNAE010000001">
    <property type="protein sequence ID" value="KAK9154732.1"/>
    <property type="molecule type" value="Genomic_DNA"/>
</dbReference>
<reference evidence="1 2" key="1">
    <citation type="submission" date="2024-01" db="EMBL/GenBank/DDBJ databases">
        <title>Genome assemblies of Stephania.</title>
        <authorList>
            <person name="Yang L."/>
        </authorList>
    </citation>
    <scope>NUCLEOTIDE SEQUENCE [LARGE SCALE GENOMIC DNA]</scope>
    <source>
        <strain evidence="1">QJT</strain>
        <tissue evidence="1">Leaf</tissue>
    </source>
</reference>
<organism evidence="1 2">
    <name type="scientific">Stephania japonica</name>
    <dbReference type="NCBI Taxonomy" id="461633"/>
    <lineage>
        <taxon>Eukaryota</taxon>
        <taxon>Viridiplantae</taxon>
        <taxon>Streptophyta</taxon>
        <taxon>Embryophyta</taxon>
        <taxon>Tracheophyta</taxon>
        <taxon>Spermatophyta</taxon>
        <taxon>Magnoliopsida</taxon>
        <taxon>Ranunculales</taxon>
        <taxon>Menispermaceae</taxon>
        <taxon>Menispermoideae</taxon>
        <taxon>Cissampelideae</taxon>
        <taxon>Stephania</taxon>
    </lineage>
</organism>
<sequence length="58" mass="6207">MSNQNTQQALALPEKEVIHRTFQDGYLVTTSLQSLAPPSASPSFFVKVTTSGMAAPIV</sequence>
<dbReference type="AlphaFoldDB" id="A0AAP0PSG2"/>
<protein>
    <submittedName>
        <fullName evidence="1">Uncharacterized protein</fullName>
    </submittedName>
</protein>
<evidence type="ECO:0000313" key="2">
    <source>
        <dbReference type="Proteomes" id="UP001417504"/>
    </source>
</evidence>
<gene>
    <name evidence="1" type="ORF">Sjap_002212</name>
</gene>
<evidence type="ECO:0000313" key="1">
    <source>
        <dbReference type="EMBL" id="KAK9154732.1"/>
    </source>
</evidence>
<comment type="caution">
    <text evidence="1">The sequence shown here is derived from an EMBL/GenBank/DDBJ whole genome shotgun (WGS) entry which is preliminary data.</text>
</comment>
<dbReference type="Proteomes" id="UP001417504">
    <property type="component" value="Unassembled WGS sequence"/>
</dbReference>
<keyword evidence="2" id="KW-1185">Reference proteome</keyword>